<evidence type="ECO:0000256" key="7">
    <source>
        <dbReference type="SAM" id="Phobius"/>
    </source>
</evidence>
<dbReference type="PANTHER" id="PTHR30250:SF11">
    <property type="entry name" value="O-ANTIGEN TRANSPORTER-RELATED"/>
    <property type="match status" value="1"/>
</dbReference>
<feature type="transmembrane region" description="Helical" evidence="7">
    <location>
        <begin position="223"/>
        <end position="243"/>
    </location>
</feature>
<evidence type="ECO:0008006" key="10">
    <source>
        <dbReference type="Google" id="ProtNLM"/>
    </source>
</evidence>
<comment type="caution">
    <text evidence="8">The sequence shown here is derived from an EMBL/GenBank/DDBJ whole genome shotgun (WGS) entry which is preliminary data.</text>
</comment>
<feature type="transmembrane region" description="Helical" evidence="7">
    <location>
        <begin position="437"/>
        <end position="456"/>
    </location>
</feature>
<accession>A0A3S3TS00</accession>
<organism evidence="8 9">
    <name type="scientific">Methanosuratincola subterraneus</name>
    <dbReference type="NCBI Taxonomy" id="2593994"/>
    <lineage>
        <taxon>Archaea</taxon>
        <taxon>Thermoproteota</taxon>
        <taxon>Methanosuratincolia</taxon>
        <taxon>Candidatus Methanomethylicales</taxon>
        <taxon>Candidatus Methanomethylicaceae</taxon>
        <taxon>Candidatus Methanosuratincola (ex Vanwonterghem et al. 2016)</taxon>
    </lineage>
</organism>
<keyword evidence="2" id="KW-1003">Cell membrane</keyword>
<dbReference type="InterPro" id="IPR050833">
    <property type="entry name" value="Poly_Biosynth_Transport"/>
</dbReference>
<feature type="transmembrane region" description="Helical" evidence="7">
    <location>
        <begin position="119"/>
        <end position="142"/>
    </location>
</feature>
<feature type="transmembrane region" description="Helical" evidence="7">
    <location>
        <begin position="462"/>
        <end position="487"/>
    </location>
</feature>
<feature type="transmembrane region" description="Helical" evidence="7">
    <location>
        <begin position="54"/>
        <end position="75"/>
    </location>
</feature>
<evidence type="ECO:0000256" key="4">
    <source>
        <dbReference type="ARBA" id="ARBA00022989"/>
    </source>
</evidence>
<evidence type="ECO:0000256" key="6">
    <source>
        <dbReference type="SAM" id="MobiDB-lite"/>
    </source>
</evidence>
<evidence type="ECO:0000256" key="1">
    <source>
        <dbReference type="ARBA" id="ARBA00004651"/>
    </source>
</evidence>
<evidence type="ECO:0000313" key="9">
    <source>
        <dbReference type="Proteomes" id="UP000288215"/>
    </source>
</evidence>
<dbReference type="Proteomes" id="UP000288215">
    <property type="component" value="Unassembled WGS sequence"/>
</dbReference>
<feature type="transmembrane region" description="Helical" evidence="7">
    <location>
        <begin position="22"/>
        <end position="42"/>
    </location>
</feature>
<feature type="transmembrane region" description="Helical" evidence="7">
    <location>
        <begin position="288"/>
        <end position="307"/>
    </location>
</feature>
<evidence type="ECO:0000256" key="3">
    <source>
        <dbReference type="ARBA" id="ARBA00022692"/>
    </source>
</evidence>
<dbReference type="GO" id="GO:0005886">
    <property type="term" value="C:plasma membrane"/>
    <property type="evidence" value="ECO:0007669"/>
    <property type="project" value="UniProtKB-SubCell"/>
</dbReference>
<keyword evidence="5 7" id="KW-0472">Membrane</keyword>
<dbReference type="PANTHER" id="PTHR30250">
    <property type="entry name" value="PST FAMILY PREDICTED COLANIC ACID TRANSPORTER"/>
    <property type="match status" value="1"/>
</dbReference>
<feature type="region of interest" description="Disordered" evidence="6">
    <location>
        <begin position="513"/>
        <end position="533"/>
    </location>
</feature>
<evidence type="ECO:0000256" key="5">
    <source>
        <dbReference type="ARBA" id="ARBA00023136"/>
    </source>
</evidence>
<evidence type="ECO:0000256" key="2">
    <source>
        <dbReference type="ARBA" id="ARBA00022475"/>
    </source>
</evidence>
<keyword evidence="3 7" id="KW-0812">Transmembrane</keyword>
<protein>
    <recommendedName>
        <fullName evidence="10">Polysaccharide biosynthesis protein C-terminal domain-containing protein</fullName>
    </recommendedName>
</protein>
<feature type="transmembrane region" description="Helical" evidence="7">
    <location>
        <begin position="90"/>
        <end position="112"/>
    </location>
</feature>
<gene>
    <name evidence="8" type="ORF">Metus_1400</name>
</gene>
<proteinExistence type="predicted"/>
<evidence type="ECO:0000313" key="8">
    <source>
        <dbReference type="EMBL" id="RWX73426.1"/>
    </source>
</evidence>
<name>A0A3S3TS00_METS7</name>
<dbReference type="EMBL" id="RXGA01000003">
    <property type="protein sequence ID" value="RWX73426.1"/>
    <property type="molecule type" value="Genomic_DNA"/>
</dbReference>
<keyword evidence="4 7" id="KW-1133">Transmembrane helix</keyword>
<feature type="transmembrane region" description="Helical" evidence="7">
    <location>
        <begin position="369"/>
        <end position="389"/>
    </location>
</feature>
<sequence length="533" mass="57794">MSGGEIVSDRLGLDVNLLYSSFMTYAFNFLGSVFSAFFFAILTRALTIEEYGVFVMILRYVGYFSIPSVIFTYWLPRDISRGRNTSKTGLLYSMGVGLLVTPLYLVFALGISGELGQPLFPILLSSAIIVLEYVYAALSYASQGHKPQFVGFGQFAFKAGQAITGIAMVSGLSLGLTGAVLSFLFGRLIMDLVLLRLNLPLLRKSKLSAGTAILWAKSSWRSLLGSLTCLIFWLDVLVVSLVFGSEIPVAFYGVSMMILMAVTYASSIPSSLYPKVLAKKNLEDLGEAIWLTLLITVPIASFIVLYAEPICAILGTKYLPAAWPLRAFLAASVMQTVSGIAVISYLGLEGKDSPSISQKELIKSAVFKNDLVNLSVNAAYILMVFLASYLLDDPVAVSVAWGASMLASFTISLFLSAKLLKRDFGQLFPFRTLADQASRIILPAFPLALLPFAFPISRLDTLWVLVPLLAVHIVLYFSGYIALLYLISPKFRSTLEEVRRGIGSAVGGLFGQRGSWAPDSGKAGGNPVPPPPQ</sequence>
<feature type="transmembrane region" description="Helical" evidence="7">
    <location>
        <begin position="395"/>
        <end position="416"/>
    </location>
</feature>
<comment type="subcellular location">
    <subcellularLocation>
        <location evidence="1">Cell membrane</location>
        <topology evidence="1">Multi-pass membrane protein</topology>
    </subcellularLocation>
</comment>
<feature type="transmembrane region" description="Helical" evidence="7">
    <location>
        <begin position="162"/>
        <end position="186"/>
    </location>
</feature>
<dbReference type="AlphaFoldDB" id="A0A3S3TS00"/>
<reference evidence="8 9" key="1">
    <citation type="submission" date="2018-12" db="EMBL/GenBank/DDBJ databases">
        <title>The complete genome of the methanogenic archaea of the candidate phylum Verstraetearchaeota, obtained from the metagenome of underground thermal water.</title>
        <authorList>
            <person name="Kadnikov V.V."/>
            <person name="Mardanov A.V."/>
            <person name="Beletsky A.V."/>
            <person name="Karnachuk O.V."/>
            <person name="Ravin N.V."/>
        </authorList>
    </citation>
    <scope>NUCLEOTIDE SEQUENCE [LARGE SCALE GENOMIC DNA]</scope>
    <source>
        <strain evidence="8">Ch88</strain>
    </source>
</reference>
<feature type="transmembrane region" description="Helical" evidence="7">
    <location>
        <begin position="249"/>
        <end position="267"/>
    </location>
</feature>